<evidence type="ECO:0000256" key="6">
    <source>
        <dbReference type="PROSITE-ProRule" id="PRU01091"/>
    </source>
</evidence>
<dbReference type="InterPro" id="IPR039420">
    <property type="entry name" value="WalR-like"/>
</dbReference>
<dbReference type="InterPro" id="IPR001867">
    <property type="entry name" value="OmpR/PhoB-type_DNA-bd"/>
</dbReference>
<evidence type="ECO:0000313" key="9">
    <source>
        <dbReference type="Proteomes" id="UP001304461"/>
    </source>
</evidence>
<keyword evidence="3" id="KW-0805">Transcription regulation</keyword>
<comment type="caution">
    <text evidence="8">The sequence shown here is derived from an EMBL/GenBank/DDBJ whole genome shotgun (WGS) entry which is preliminary data.</text>
</comment>
<evidence type="ECO:0000313" key="8">
    <source>
        <dbReference type="EMBL" id="MEA5391586.1"/>
    </source>
</evidence>
<reference evidence="8 9" key="1">
    <citation type="submission" date="2023-12" db="EMBL/GenBank/DDBJ databases">
        <title>Baltic Sea Cyanobacteria.</title>
        <authorList>
            <person name="Delbaje E."/>
            <person name="Fewer D.P."/>
            <person name="Shishido T.K."/>
        </authorList>
    </citation>
    <scope>NUCLEOTIDE SEQUENCE [LARGE SCALE GENOMIC DNA]</scope>
    <source>
        <strain evidence="8 9">UHCC 0139</strain>
    </source>
</reference>
<dbReference type="PROSITE" id="PS51755">
    <property type="entry name" value="OMPR_PHOB"/>
    <property type="match status" value="1"/>
</dbReference>
<feature type="DNA-binding region" description="OmpR/PhoB-type" evidence="6">
    <location>
        <begin position="120"/>
        <end position="218"/>
    </location>
</feature>
<evidence type="ECO:0000259" key="7">
    <source>
        <dbReference type="PROSITE" id="PS51755"/>
    </source>
</evidence>
<dbReference type="InterPro" id="IPR016032">
    <property type="entry name" value="Sig_transdc_resp-reg_C-effctor"/>
</dbReference>
<dbReference type="Proteomes" id="UP001304461">
    <property type="component" value="Unassembled WGS sequence"/>
</dbReference>
<feature type="domain" description="OmpR/PhoB-type" evidence="7">
    <location>
        <begin position="120"/>
        <end position="218"/>
    </location>
</feature>
<protein>
    <submittedName>
        <fullName evidence="8">Response regulator transcription factor</fullName>
    </submittedName>
</protein>
<gene>
    <name evidence="8" type="ORF">VB738_09995</name>
</gene>
<keyword evidence="1" id="KW-0597">Phosphoprotein</keyword>
<dbReference type="SUPFAM" id="SSF46894">
    <property type="entry name" value="C-terminal effector domain of the bipartite response regulators"/>
    <property type="match status" value="1"/>
</dbReference>
<dbReference type="SMART" id="SM00862">
    <property type="entry name" value="Trans_reg_C"/>
    <property type="match status" value="1"/>
</dbReference>
<evidence type="ECO:0000256" key="2">
    <source>
        <dbReference type="ARBA" id="ARBA00023012"/>
    </source>
</evidence>
<evidence type="ECO:0000256" key="1">
    <source>
        <dbReference type="ARBA" id="ARBA00022553"/>
    </source>
</evidence>
<dbReference type="Pfam" id="PF00486">
    <property type="entry name" value="Trans_reg_C"/>
    <property type="match status" value="1"/>
</dbReference>
<evidence type="ECO:0000256" key="3">
    <source>
        <dbReference type="ARBA" id="ARBA00023015"/>
    </source>
</evidence>
<accession>A0ABU5RUZ3</accession>
<keyword evidence="2" id="KW-0902">Two-component regulatory system</keyword>
<keyword evidence="4 6" id="KW-0238">DNA-binding</keyword>
<keyword evidence="5" id="KW-0804">Transcription</keyword>
<dbReference type="PANTHER" id="PTHR48111">
    <property type="entry name" value="REGULATOR OF RPOS"/>
    <property type="match status" value="1"/>
</dbReference>
<evidence type="ECO:0000256" key="4">
    <source>
        <dbReference type="ARBA" id="ARBA00023125"/>
    </source>
</evidence>
<dbReference type="EMBL" id="JAYGHX010000005">
    <property type="protein sequence ID" value="MEA5391586.1"/>
    <property type="molecule type" value="Genomic_DNA"/>
</dbReference>
<dbReference type="PANTHER" id="PTHR48111:SF22">
    <property type="entry name" value="REGULATOR OF RPOS"/>
    <property type="match status" value="1"/>
</dbReference>
<proteinExistence type="predicted"/>
<organism evidence="8 9">
    <name type="scientific">Cyanobium gracile UHCC 0139</name>
    <dbReference type="NCBI Taxonomy" id="3110308"/>
    <lineage>
        <taxon>Bacteria</taxon>
        <taxon>Bacillati</taxon>
        <taxon>Cyanobacteriota</taxon>
        <taxon>Cyanophyceae</taxon>
        <taxon>Synechococcales</taxon>
        <taxon>Prochlorococcaceae</taxon>
        <taxon>Cyanobium</taxon>
    </lineage>
</organism>
<keyword evidence="9" id="KW-1185">Reference proteome</keyword>
<dbReference type="InterPro" id="IPR036388">
    <property type="entry name" value="WH-like_DNA-bd_sf"/>
</dbReference>
<name>A0ABU5RUZ3_9CYAN</name>
<dbReference type="CDD" id="cd00383">
    <property type="entry name" value="trans_reg_C"/>
    <property type="match status" value="1"/>
</dbReference>
<dbReference type="RefSeq" id="WP_323305604.1">
    <property type="nucleotide sequence ID" value="NZ_JAYGHX010000005.1"/>
</dbReference>
<evidence type="ECO:0000256" key="5">
    <source>
        <dbReference type="ARBA" id="ARBA00023163"/>
    </source>
</evidence>
<sequence>MPTSPLPPTVVLLVGPEAAGLAPRLEVSGYRTVLEESGEDLPAAVVLSPGSEERIPELRRRLGARPLLLGITSDSVESRSRCLEWGADDFWLPSQGTSDLLTRLRLHLGFARRQAPTPVSTLLKVADLRVDPVACQGWRGQRQLSLTAREYQLLLLLLHHRGTVVSRELILEQIWADQGGGASNVIEVYVRYLRQKLEQGGEPRLIHTVRGRGYCLSDGRPPAGTGP</sequence>
<dbReference type="Gene3D" id="1.10.10.10">
    <property type="entry name" value="Winged helix-like DNA-binding domain superfamily/Winged helix DNA-binding domain"/>
    <property type="match status" value="1"/>
</dbReference>